<evidence type="ECO:0000313" key="2">
    <source>
        <dbReference type="Proteomes" id="UP000263517"/>
    </source>
</evidence>
<protein>
    <submittedName>
        <fullName evidence="1">Uncharacterized protein</fullName>
    </submittedName>
</protein>
<proteinExistence type="predicted"/>
<accession>A0A350P1I7</accession>
<dbReference type="Proteomes" id="UP000263517">
    <property type="component" value="Unassembled WGS sequence"/>
</dbReference>
<feature type="non-terminal residue" evidence="1">
    <location>
        <position position="238"/>
    </location>
</feature>
<reference evidence="1 2" key="1">
    <citation type="journal article" date="2018" name="Nat. Biotechnol.">
        <title>A standardized bacterial taxonomy based on genome phylogeny substantially revises the tree of life.</title>
        <authorList>
            <person name="Parks D.H."/>
            <person name="Chuvochina M."/>
            <person name="Waite D.W."/>
            <person name="Rinke C."/>
            <person name="Skarshewski A."/>
            <person name="Chaumeil P.A."/>
            <person name="Hugenholtz P."/>
        </authorList>
    </citation>
    <scope>NUCLEOTIDE SEQUENCE [LARGE SCALE GENOMIC DNA]</scope>
    <source>
        <strain evidence="1">UBA11978</strain>
    </source>
</reference>
<organism evidence="1 2">
    <name type="scientific">Alteromonas australica</name>
    <dbReference type="NCBI Taxonomy" id="589873"/>
    <lineage>
        <taxon>Bacteria</taxon>
        <taxon>Pseudomonadati</taxon>
        <taxon>Pseudomonadota</taxon>
        <taxon>Gammaproteobacteria</taxon>
        <taxon>Alteromonadales</taxon>
        <taxon>Alteromonadaceae</taxon>
        <taxon>Alteromonas/Salinimonas group</taxon>
        <taxon>Alteromonas</taxon>
    </lineage>
</organism>
<comment type="caution">
    <text evidence="1">The sequence shown here is derived from an EMBL/GenBank/DDBJ whole genome shotgun (WGS) entry which is preliminary data.</text>
</comment>
<dbReference type="AlphaFoldDB" id="A0A350P1I7"/>
<sequence>MPNVQIRGSQIQGETIDPGNINLSGSFDFRAASGIQFTTKAEADKSTFPATTAFVHTIVTGSLVDGFQGGDGISINTGTSPDTISADLATNGGLEFSSNKIAIALDGGTLSLGAGGLSVGSISNAQIANDAAIAKSKLGALAITNSDVDNSAAIAVSKLAASTISGKALGTNLDNLQDGNGIADFTYNGSSGVSIALDLNGSTLNLSADGIKISDGGVGTTQIADDAINAAKIADDAV</sequence>
<dbReference type="EMBL" id="DNAN01000185">
    <property type="protein sequence ID" value="HAW75154.1"/>
    <property type="molecule type" value="Genomic_DNA"/>
</dbReference>
<name>A0A350P1I7_9ALTE</name>
<evidence type="ECO:0000313" key="1">
    <source>
        <dbReference type="EMBL" id="HAW75154.1"/>
    </source>
</evidence>
<gene>
    <name evidence="1" type="ORF">DCW74_05375</name>
</gene>